<proteinExistence type="predicted"/>
<name>A0A8B8DPX2_CRAVI</name>
<dbReference type="RefSeq" id="XP_022329614.1">
    <property type="nucleotide sequence ID" value="XM_022473906.1"/>
</dbReference>
<organism evidence="2 3">
    <name type="scientific">Crassostrea virginica</name>
    <name type="common">Eastern oyster</name>
    <dbReference type="NCBI Taxonomy" id="6565"/>
    <lineage>
        <taxon>Eukaryota</taxon>
        <taxon>Metazoa</taxon>
        <taxon>Spiralia</taxon>
        <taxon>Lophotrochozoa</taxon>
        <taxon>Mollusca</taxon>
        <taxon>Bivalvia</taxon>
        <taxon>Autobranchia</taxon>
        <taxon>Pteriomorphia</taxon>
        <taxon>Ostreida</taxon>
        <taxon>Ostreoidea</taxon>
        <taxon>Ostreidae</taxon>
        <taxon>Crassostrea</taxon>
    </lineage>
</organism>
<dbReference type="Proteomes" id="UP000694844">
    <property type="component" value="Chromosome 4"/>
</dbReference>
<keyword evidence="2" id="KW-1185">Reference proteome</keyword>
<dbReference type="GeneID" id="111128331"/>
<accession>A0A8B8DPX2</accession>
<gene>
    <name evidence="3" type="primary">LOC111128331</name>
</gene>
<sequence length="147" mass="17320">MFDYNCLSLLFITEKVQRLEGELKTLKTLEVTQQQKEKELNEKLKHHIKENQDLKVSLDQQTKAAENAESLKRTVKQLEKSLQEKICKTHVLIAKRSLHQQNCINACVYQAKPPITKVLWSIKNFMNKEIRSQLSFNNILNRKIQWS</sequence>
<protein>
    <submittedName>
        <fullName evidence="3">Uncharacterized protein LOC111128331</fullName>
    </submittedName>
</protein>
<evidence type="ECO:0000313" key="2">
    <source>
        <dbReference type="Proteomes" id="UP000694844"/>
    </source>
</evidence>
<dbReference type="AlphaFoldDB" id="A0A8B8DPX2"/>
<feature type="coiled-coil region" evidence="1">
    <location>
        <begin position="9"/>
        <end position="88"/>
    </location>
</feature>
<keyword evidence="1" id="KW-0175">Coiled coil</keyword>
<evidence type="ECO:0000256" key="1">
    <source>
        <dbReference type="SAM" id="Coils"/>
    </source>
</evidence>
<dbReference type="KEGG" id="cvn:111128331"/>
<reference evidence="3" key="1">
    <citation type="submission" date="2025-08" db="UniProtKB">
        <authorList>
            <consortium name="RefSeq"/>
        </authorList>
    </citation>
    <scope>IDENTIFICATION</scope>
    <source>
        <tissue evidence="3">Whole sample</tissue>
    </source>
</reference>
<evidence type="ECO:0000313" key="3">
    <source>
        <dbReference type="RefSeq" id="XP_022329614.1"/>
    </source>
</evidence>